<keyword evidence="2" id="KW-1185">Reference proteome</keyword>
<protein>
    <submittedName>
        <fullName evidence="1">Uncharacterized protein</fullName>
    </submittedName>
</protein>
<comment type="caution">
    <text evidence="1">The sequence shown here is derived from an EMBL/GenBank/DDBJ whole genome shotgun (WGS) entry which is preliminary data.</text>
</comment>
<accession>A0ABT1Y3Q8</accession>
<dbReference type="Proteomes" id="UP001524944">
    <property type="component" value="Unassembled WGS sequence"/>
</dbReference>
<evidence type="ECO:0000313" key="2">
    <source>
        <dbReference type="Proteomes" id="UP001524944"/>
    </source>
</evidence>
<dbReference type="EMBL" id="JANPWE010000003">
    <property type="protein sequence ID" value="MCR6545507.1"/>
    <property type="molecule type" value="Genomic_DNA"/>
</dbReference>
<dbReference type="RefSeq" id="WP_157677329.1">
    <property type="nucleotide sequence ID" value="NZ_CP022121.1"/>
</dbReference>
<proteinExistence type="predicted"/>
<sequence length="75" mass="8685">MKEFEVQIEKIESAIPKMLLINPTDIRTDKIKLLCMNNDSDSNININGEDEIYQNSKNMLHLYEQLLNTGKEVAM</sequence>
<gene>
    <name evidence="1" type="ORF">NVS47_08260</name>
</gene>
<evidence type="ECO:0000313" key="1">
    <source>
        <dbReference type="EMBL" id="MCR6545507.1"/>
    </source>
</evidence>
<organism evidence="1 2">
    <name type="scientific">Dehalobacterium formicoaceticum</name>
    <dbReference type="NCBI Taxonomy" id="51515"/>
    <lineage>
        <taxon>Bacteria</taxon>
        <taxon>Bacillati</taxon>
        <taxon>Bacillota</taxon>
        <taxon>Clostridia</taxon>
        <taxon>Eubacteriales</taxon>
        <taxon>Peptococcaceae</taxon>
        <taxon>Dehalobacterium</taxon>
    </lineage>
</organism>
<name>A0ABT1Y3Q8_9FIRM</name>
<reference evidence="1 2" key="1">
    <citation type="submission" date="2022-08" db="EMBL/GenBank/DDBJ databases">
        <title>Proteogenomics of the novel Dehalobacterium formicoaceticum strain EZ94 highlights a key role of methyltransferases during anaerobic dichloromethane degradation.</title>
        <authorList>
            <person name="Wasmund K."/>
        </authorList>
    </citation>
    <scope>NUCLEOTIDE SEQUENCE [LARGE SCALE GENOMIC DNA]</scope>
    <source>
        <strain evidence="1 2">EZ94</strain>
    </source>
</reference>